<evidence type="ECO:0000313" key="2">
    <source>
        <dbReference type="Proteomes" id="UP000219922"/>
    </source>
</evidence>
<organism evidence="1 2">
    <name type="scientific">Bacillus cereus</name>
    <dbReference type="NCBI Taxonomy" id="1396"/>
    <lineage>
        <taxon>Bacteria</taxon>
        <taxon>Bacillati</taxon>
        <taxon>Bacillota</taxon>
        <taxon>Bacilli</taxon>
        <taxon>Bacillales</taxon>
        <taxon>Bacillaceae</taxon>
        <taxon>Bacillus</taxon>
        <taxon>Bacillus cereus group</taxon>
    </lineage>
</organism>
<protein>
    <submittedName>
        <fullName evidence="1">Uncharacterized protein</fullName>
    </submittedName>
</protein>
<comment type="caution">
    <text evidence="1">The sequence shown here is derived from an EMBL/GenBank/DDBJ whole genome shotgun (WGS) entry which is preliminary data.</text>
</comment>
<reference evidence="1 2" key="1">
    <citation type="submission" date="2017-09" db="EMBL/GenBank/DDBJ databases">
        <title>Large-scale bioinformatics analysis of Bacillus genomes uncovers conserved roles of natural products in bacterial physiology.</title>
        <authorList>
            <consortium name="Agbiome Team Llc"/>
            <person name="Bleich R.M."/>
            <person name="Grubbs K.J."/>
            <person name="Santa Maria K.C."/>
            <person name="Allen S.E."/>
            <person name="Farag S."/>
            <person name="Shank E.A."/>
            <person name="Bowers A."/>
        </authorList>
    </citation>
    <scope>NUCLEOTIDE SEQUENCE [LARGE SCALE GENOMIC DNA]</scope>
    <source>
        <strain evidence="1 2">AFS092789</strain>
    </source>
</reference>
<proteinExistence type="predicted"/>
<dbReference type="RefSeq" id="WP_098006113.1">
    <property type="nucleotide sequence ID" value="NZ_NVMX01000056.1"/>
</dbReference>
<dbReference type="Proteomes" id="UP000219922">
    <property type="component" value="Unassembled WGS sequence"/>
</dbReference>
<evidence type="ECO:0000313" key="1">
    <source>
        <dbReference type="EMBL" id="PDZ95448.1"/>
    </source>
</evidence>
<sequence length="227" mass="26847">MKKRIAKKKQKAFFEPFLHALQTSLGKNPSTSYGLPNFCYNTIQDLTVIFKRNSDSEISVWIDFDELYDKMGKCYVKNKVISIQNTDVLILLLQELSISNYHFGKSLIYETYGEVPEETYSNEWYEERAATFQKNKKEAYALHLRMRNEFINQVNAIPIVDRINYNYDSKWNDFNDFEVLLLADINDDEVQQVRQRLVDIEGEINARHEGEIGYAKKLYFEQPVFYI</sequence>
<name>A0A9X6XW74_BACCE</name>
<gene>
    <name evidence="1" type="ORF">CON36_28260</name>
</gene>
<dbReference type="AlphaFoldDB" id="A0A9X6XW74"/>
<accession>A0A9X6XW74</accession>
<dbReference type="EMBL" id="NVMX01000056">
    <property type="protein sequence ID" value="PDZ95448.1"/>
    <property type="molecule type" value="Genomic_DNA"/>
</dbReference>